<sequence length="214" mass="24837">MHIYEDSKVYIVDQPLENVVGDIQQILRMENPYREIPKLPELLEQFGTIYMKILDKKQAPVLTTITDDSNRVFDVLRTKTYKDQKNESYRKQFTDLRDKAEHCNNVSTLRSYADQSDALKIRLLDEMRDIDKKTAEKKKVAEQQEKNGKTTPDVAEALAVPYSVKKIKNVSIKTVTCTSSWRLTSAEDVDTCIEDLKKRLLEELDTDTIINIEF</sequence>
<organism evidence="1 2">
    <name type="scientific">Megasphaera paucivorans</name>
    <dbReference type="NCBI Taxonomy" id="349095"/>
    <lineage>
        <taxon>Bacteria</taxon>
        <taxon>Bacillati</taxon>
        <taxon>Bacillota</taxon>
        <taxon>Negativicutes</taxon>
        <taxon>Veillonellales</taxon>
        <taxon>Veillonellaceae</taxon>
        <taxon>Megasphaera</taxon>
    </lineage>
</organism>
<protein>
    <submittedName>
        <fullName evidence="1">Uncharacterized protein</fullName>
    </submittedName>
</protein>
<proteinExistence type="predicted"/>
<evidence type="ECO:0000313" key="1">
    <source>
        <dbReference type="EMBL" id="SDN26705.1"/>
    </source>
</evidence>
<dbReference type="EMBL" id="FNHQ01000034">
    <property type="protein sequence ID" value="SDN26705.1"/>
    <property type="molecule type" value="Genomic_DNA"/>
</dbReference>
<name>A0A1G9ZZV0_9FIRM</name>
<dbReference type="Proteomes" id="UP000199309">
    <property type="component" value="Unassembled WGS sequence"/>
</dbReference>
<dbReference type="STRING" id="349095.SAMN05660299_02429"/>
<reference evidence="1 2" key="1">
    <citation type="submission" date="2016-10" db="EMBL/GenBank/DDBJ databases">
        <authorList>
            <person name="de Groot N.N."/>
        </authorList>
    </citation>
    <scope>NUCLEOTIDE SEQUENCE [LARGE SCALE GENOMIC DNA]</scope>
    <source>
        <strain evidence="1 2">DSM 16981</strain>
    </source>
</reference>
<gene>
    <name evidence="1" type="ORF">SAMN05660299_02429</name>
</gene>
<dbReference type="AlphaFoldDB" id="A0A1G9ZZV0"/>
<accession>A0A1G9ZZV0</accession>
<keyword evidence="2" id="KW-1185">Reference proteome</keyword>
<evidence type="ECO:0000313" key="2">
    <source>
        <dbReference type="Proteomes" id="UP000199309"/>
    </source>
</evidence>